<dbReference type="GO" id="GO:0035770">
    <property type="term" value="C:ribonucleoprotein granule"/>
    <property type="evidence" value="ECO:0007669"/>
    <property type="project" value="TreeGrafter"/>
</dbReference>
<dbReference type="GO" id="GO:0000963">
    <property type="term" value="P:mitochondrial RNA processing"/>
    <property type="evidence" value="ECO:0007669"/>
    <property type="project" value="TreeGrafter"/>
</dbReference>
<accession>A0A7R9T0N0</accession>
<gene>
    <name evidence="3" type="ORF">OLUC0939_LOCUS1820</name>
</gene>
<name>A0A7R9T0N0_9CHLO</name>
<dbReference type="InterPro" id="IPR050870">
    <property type="entry name" value="FAST_kinase"/>
</dbReference>
<dbReference type="GO" id="GO:0044528">
    <property type="term" value="P:regulation of mitochondrial mRNA stability"/>
    <property type="evidence" value="ECO:0007669"/>
    <property type="project" value="TreeGrafter"/>
</dbReference>
<dbReference type="PANTHER" id="PTHR21228">
    <property type="entry name" value="FAST LEU-RICH DOMAIN-CONTAINING"/>
    <property type="match status" value="1"/>
</dbReference>
<dbReference type="EMBL" id="HBDX01002115">
    <property type="protein sequence ID" value="CAD8221100.1"/>
    <property type="molecule type" value="Transcribed_RNA"/>
</dbReference>
<dbReference type="InterPro" id="IPR013584">
    <property type="entry name" value="RAP"/>
</dbReference>
<feature type="region of interest" description="Disordered" evidence="1">
    <location>
        <begin position="1"/>
        <end position="47"/>
    </location>
</feature>
<evidence type="ECO:0000259" key="2">
    <source>
        <dbReference type="PROSITE" id="PS51286"/>
    </source>
</evidence>
<dbReference type="PROSITE" id="PS51286">
    <property type="entry name" value="RAP"/>
    <property type="match status" value="1"/>
</dbReference>
<dbReference type="GO" id="GO:0003723">
    <property type="term" value="F:RNA binding"/>
    <property type="evidence" value="ECO:0007669"/>
    <property type="project" value="TreeGrafter"/>
</dbReference>
<sequence>MIARGVLGAGGATRTDRGVKRTGGAREGSARRAGTRTRAVGDDPDYNDWMEKARATANKRAAEFRKERGAQPGANQTARRYTRAGRDEDRARTAAIRGYEMDEEGNYVKPEPSVEELLRGTAWEMDPRQDATQFSMTKEEWKAVKAQARTATYPHDAVHIFENAGLRRISPEMAASMLKLIAQKAQHSRCDREELAGLRRDPRVAHMIGTCVAAARAKSDTLPAEEVAKCCWALGVIAGERANSAELEVLANRASELMKKLSPDEIADISWSLAISRHSSERFFHELDVHAAMTGFKGFQAYQITTVAWAFAHLGHSHAGFLDGIDVWVARAPARNKDLTPQQAAEAQVHRFNATILASLAWSFCVMEDALDSLFFRTLWAEIITRGEHDAQMVHEKENTAASMDEHHNTNVFGPWKGRQLNQLHQAAITAVRAGFDPLPTELGAAADTAWNTQNRPPVVSWFQRDVGAILSYMGEKHEEEALVSGYRCDLLLPDAKPTGVVIEVDGPSHFARNDRKLALGQTRLKQRQLEGEGFAVFPIPIFEWDYLEDAQQKSDYLRAGLDAIERGERPQRLERDVDLEGEGAGGDAWNRRPMSTMGDFGA</sequence>
<organism evidence="3">
    <name type="scientific">Ostreococcus sp. 'lucimarinus'</name>
    <dbReference type="NCBI Taxonomy" id="242159"/>
    <lineage>
        <taxon>Eukaryota</taxon>
        <taxon>Viridiplantae</taxon>
        <taxon>Chlorophyta</taxon>
        <taxon>Mamiellophyceae</taxon>
        <taxon>Mamiellales</taxon>
        <taxon>Bathycoccaceae</taxon>
        <taxon>Ostreococcus</taxon>
    </lineage>
</organism>
<feature type="region of interest" description="Disordered" evidence="1">
    <location>
        <begin position="573"/>
        <end position="603"/>
    </location>
</feature>
<feature type="region of interest" description="Disordered" evidence="1">
    <location>
        <begin position="63"/>
        <end position="89"/>
    </location>
</feature>
<dbReference type="AlphaFoldDB" id="A0A7R9T0N0"/>
<protein>
    <recommendedName>
        <fullName evidence="2">RAP domain-containing protein</fullName>
    </recommendedName>
</protein>
<evidence type="ECO:0000256" key="1">
    <source>
        <dbReference type="SAM" id="MobiDB-lite"/>
    </source>
</evidence>
<dbReference type="GO" id="GO:0005759">
    <property type="term" value="C:mitochondrial matrix"/>
    <property type="evidence" value="ECO:0007669"/>
    <property type="project" value="TreeGrafter"/>
</dbReference>
<dbReference type="SMART" id="SM00952">
    <property type="entry name" value="RAP"/>
    <property type="match status" value="1"/>
</dbReference>
<evidence type="ECO:0000313" key="3">
    <source>
        <dbReference type="EMBL" id="CAD8221100.1"/>
    </source>
</evidence>
<dbReference type="Pfam" id="PF08373">
    <property type="entry name" value="RAP"/>
    <property type="match status" value="1"/>
</dbReference>
<proteinExistence type="predicted"/>
<dbReference type="PANTHER" id="PTHR21228:SF40">
    <property type="entry name" value="LD45607P"/>
    <property type="match status" value="1"/>
</dbReference>
<reference evidence="3" key="1">
    <citation type="submission" date="2021-01" db="EMBL/GenBank/DDBJ databases">
        <authorList>
            <person name="Corre E."/>
            <person name="Pelletier E."/>
            <person name="Niang G."/>
            <person name="Scheremetjew M."/>
            <person name="Finn R."/>
            <person name="Kale V."/>
            <person name="Holt S."/>
            <person name="Cochrane G."/>
            <person name="Meng A."/>
            <person name="Brown T."/>
            <person name="Cohen L."/>
        </authorList>
    </citation>
    <scope>NUCLEOTIDE SEQUENCE</scope>
    <source>
        <strain evidence="3">Clade-A-BCC118000</strain>
    </source>
</reference>
<feature type="domain" description="RAP" evidence="2">
    <location>
        <begin position="501"/>
        <end position="560"/>
    </location>
</feature>